<gene>
    <name evidence="1" type="ORF">RHMOL_Rhmol06G0318100</name>
</gene>
<reference evidence="1" key="1">
    <citation type="submission" date="2022-02" db="EMBL/GenBank/DDBJ databases">
        <title>Plant Genome Project.</title>
        <authorList>
            <person name="Zhang R.-G."/>
        </authorList>
    </citation>
    <scope>NUCLEOTIDE SEQUENCE</scope>
    <source>
        <strain evidence="1">AT1</strain>
    </source>
</reference>
<evidence type="ECO:0000313" key="2">
    <source>
        <dbReference type="Proteomes" id="UP001062846"/>
    </source>
</evidence>
<evidence type="ECO:0000313" key="1">
    <source>
        <dbReference type="EMBL" id="KAI8553090.1"/>
    </source>
</evidence>
<sequence>MGEEEDSMHAKMNMFLKDSSSYMGEMVNSMAYEKDLLKCRENVQTELGKLNITLIQKFKLSAVICQEEQRVDNFYGCKEEERQEYVEAILNVTWVFWRSPFGHSQRIYLSKIPECQIEWFDFKFLWDVYFCPGSGFCTWGQSRSHFFKARNFGFVMDLESECLGLESGEDNEVMTSERLLNFDGSKIASNGYCGSEHKYDHSSSNTKSKDIEVKPSEGSSPPAATKGYGLKKWRRIRREFSKDGSGNLDPSKILKRGLSASMTNSVIPQELSIETRRKSDSSLLSAKAVVKILGVGSSLESRRPGRPNFAAGTDSENSEDRSSKSSTTASVPKSRYEIPLLVGNARDKNRMNGFSGKNAVDSVQSGEKGKNWTETSKKLRGERVKIEKENSHSSMESDLRSSNFVFVQGAGSVTSNGRQSGMSTNCNGENSDDDQGGEQCYDEELQTSYNSKEIAGELEDLAQEDLLHGSREVNGEKIENHSSSKDIDPLVESIVTLQSAQEALEREVQKLRRIGEIAIFNSLNHGSNLPSEFASLDPKIYETSSSELLHTGEITQNSSHFLGKQVKNLKQNVGRLESKIEEANALLKVQDAKVIELEYAVKSNESPKEEKRSTIESRRKEYTEMEAELEDLFKQKIEAEVEYLAISRTIPKVRVAAADQVAMLQPQIFNELGDAESKSERLKREAETDQVLRLEKRICKVTSFFFVQFMLLFLVFLLFLLQLSPHYVGVVPT</sequence>
<keyword evidence="2" id="KW-1185">Reference proteome</keyword>
<organism evidence="1 2">
    <name type="scientific">Rhododendron molle</name>
    <name type="common">Chinese azalea</name>
    <name type="synonym">Azalea mollis</name>
    <dbReference type="NCBI Taxonomy" id="49168"/>
    <lineage>
        <taxon>Eukaryota</taxon>
        <taxon>Viridiplantae</taxon>
        <taxon>Streptophyta</taxon>
        <taxon>Embryophyta</taxon>
        <taxon>Tracheophyta</taxon>
        <taxon>Spermatophyta</taxon>
        <taxon>Magnoliopsida</taxon>
        <taxon>eudicotyledons</taxon>
        <taxon>Gunneridae</taxon>
        <taxon>Pentapetalae</taxon>
        <taxon>asterids</taxon>
        <taxon>Ericales</taxon>
        <taxon>Ericaceae</taxon>
        <taxon>Ericoideae</taxon>
        <taxon>Rhodoreae</taxon>
        <taxon>Rhododendron</taxon>
    </lineage>
</organism>
<protein>
    <submittedName>
        <fullName evidence="1">Uncharacterized protein</fullName>
    </submittedName>
</protein>
<dbReference type="Proteomes" id="UP001062846">
    <property type="component" value="Chromosome 6"/>
</dbReference>
<dbReference type="EMBL" id="CM046393">
    <property type="protein sequence ID" value="KAI8553090.1"/>
    <property type="molecule type" value="Genomic_DNA"/>
</dbReference>
<comment type="caution">
    <text evidence="1">The sequence shown here is derived from an EMBL/GenBank/DDBJ whole genome shotgun (WGS) entry which is preliminary data.</text>
</comment>
<name>A0ACC0NIR5_RHOML</name>
<accession>A0ACC0NIR5</accession>
<proteinExistence type="predicted"/>